<gene>
    <name evidence="1" type="ORF">L1987_28189</name>
</gene>
<comment type="caution">
    <text evidence="1">The sequence shown here is derived from an EMBL/GenBank/DDBJ whole genome shotgun (WGS) entry which is preliminary data.</text>
</comment>
<keyword evidence="2" id="KW-1185">Reference proteome</keyword>
<protein>
    <submittedName>
        <fullName evidence="1">Uncharacterized protein</fullName>
    </submittedName>
</protein>
<name>A0ACB9ID85_9ASTR</name>
<proteinExistence type="predicted"/>
<accession>A0ACB9ID85</accession>
<organism evidence="1 2">
    <name type="scientific">Smallanthus sonchifolius</name>
    <dbReference type="NCBI Taxonomy" id="185202"/>
    <lineage>
        <taxon>Eukaryota</taxon>
        <taxon>Viridiplantae</taxon>
        <taxon>Streptophyta</taxon>
        <taxon>Embryophyta</taxon>
        <taxon>Tracheophyta</taxon>
        <taxon>Spermatophyta</taxon>
        <taxon>Magnoliopsida</taxon>
        <taxon>eudicotyledons</taxon>
        <taxon>Gunneridae</taxon>
        <taxon>Pentapetalae</taxon>
        <taxon>asterids</taxon>
        <taxon>campanulids</taxon>
        <taxon>Asterales</taxon>
        <taxon>Asteraceae</taxon>
        <taxon>Asteroideae</taxon>
        <taxon>Heliantheae alliance</taxon>
        <taxon>Millerieae</taxon>
        <taxon>Smallanthus</taxon>
    </lineage>
</organism>
<sequence length="195" mass="21313">MHHHNITVVGSASPPCACRRTLPFPALAPAFVGPVVIPAHTVTAVLSHFLALVSSLHGLPPSPSSPVTTTRGRPPLLRLLHYYPRPYPKTLIGFVKQNTNKTRKGYERRFTLDRNGVPARIRLEITVKPPPSGRLSPPLRVPFLPSCTPRADMALGLCLGDLNTSRTYIQVLVYPSFLVSTSNCALTANRFLYGS</sequence>
<evidence type="ECO:0000313" key="2">
    <source>
        <dbReference type="Proteomes" id="UP001056120"/>
    </source>
</evidence>
<evidence type="ECO:0000313" key="1">
    <source>
        <dbReference type="EMBL" id="KAI3805633.1"/>
    </source>
</evidence>
<reference evidence="1 2" key="2">
    <citation type="journal article" date="2022" name="Mol. Ecol. Resour.">
        <title>The genomes of chicory, endive, great burdock and yacon provide insights into Asteraceae paleo-polyploidization history and plant inulin production.</title>
        <authorList>
            <person name="Fan W."/>
            <person name="Wang S."/>
            <person name="Wang H."/>
            <person name="Wang A."/>
            <person name="Jiang F."/>
            <person name="Liu H."/>
            <person name="Zhao H."/>
            <person name="Xu D."/>
            <person name="Zhang Y."/>
        </authorList>
    </citation>
    <scope>NUCLEOTIDE SEQUENCE [LARGE SCALE GENOMIC DNA]</scope>
    <source>
        <strain evidence="2">cv. Yunnan</strain>
        <tissue evidence="1">Leaves</tissue>
    </source>
</reference>
<reference evidence="2" key="1">
    <citation type="journal article" date="2022" name="Mol. Ecol. Resour.">
        <title>The genomes of chicory, endive, great burdock and yacon provide insights into Asteraceae palaeo-polyploidization history and plant inulin production.</title>
        <authorList>
            <person name="Fan W."/>
            <person name="Wang S."/>
            <person name="Wang H."/>
            <person name="Wang A."/>
            <person name="Jiang F."/>
            <person name="Liu H."/>
            <person name="Zhao H."/>
            <person name="Xu D."/>
            <person name="Zhang Y."/>
        </authorList>
    </citation>
    <scope>NUCLEOTIDE SEQUENCE [LARGE SCALE GENOMIC DNA]</scope>
    <source>
        <strain evidence="2">cv. Yunnan</strain>
    </source>
</reference>
<dbReference type="EMBL" id="CM042026">
    <property type="protein sequence ID" value="KAI3805633.1"/>
    <property type="molecule type" value="Genomic_DNA"/>
</dbReference>
<dbReference type="Proteomes" id="UP001056120">
    <property type="component" value="Linkage Group LG09"/>
</dbReference>